<name>A0A9W8NBS3_9PEZI</name>
<dbReference type="VEuPathDB" id="FungiDB:F4678DRAFT_457134"/>
<feature type="transmembrane region" description="Helical" evidence="1">
    <location>
        <begin position="50"/>
        <end position="71"/>
    </location>
</feature>
<dbReference type="EMBL" id="JANPWZ010001208">
    <property type="protein sequence ID" value="KAJ3567714.1"/>
    <property type="molecule type" value="Genomic_DNA"/>
</dbReference>
<keyword evidence="1" id="KW-1133">Transmembrane helix</keyword>
<gene>
    <name evidence="2" type="ORF">NPX13_g6669</name>
</gene>
<comment type="caution">
    <text evidence="2">The sequence shown here is derived from an EMBL/GenBank/DDBJ whole genome shotgun (WGS) entry which is preliminary data.</text>
</comment>
<dbReference type="Proteomes" id="UP001148614">
    <property type="component" value="Unassembled WGS sequence"/>
</dbReference>
<keyword evidence="3" id="KW-1185">Reference proteome</keyword>
<keyword evidence="1" id="KW-0812">Transmembrane</keyword>
<evidence type="ECO:0000313" key="2">
    <source>
        <dbReference type="EMBL" id="KAJ3567714.1"/>
    </source>
</evidence>
<keyword evidence="1" id="KW-0472">Membrane</keyword>
<evidence type="ECO:0000256" key="1">
    <source>
        <dbReference type="SAM" id="Phobius"/>
    </source>
</evidence>
<sequence>MAHVEGGFLALHEGRWNVTKHFFSFGIDGFELLFCFLWQRNPGIRPGWFIGAELILLGGNIVALVFLSAGLPTQWDIESDFSYGPIRSIKIAIISFVAIFTLVRFILFVFACIETHTQHTAKQVQMIVAALRQQNMNDPTTAGLVNNAMYPDQQQQHIPPYGYPQMPRPSHEPYPNTVYYRELPENQKFQGDIRQQLYAT</sequence>
<proteinExistence type="predicted"/>
<organism evidence="2 3">
    <name type="scientific">Xylaria arbuscula</name>
    <dbReference type="NCBI Taxonomy" id="114810"/>
    <lineage>
        <taxon>Eukaryota</taxon>
        <taxon>Fungi</taxon>
        <taxon>Dikarya</taxon>
        <taxon>Ascomycota</taxon>
        <taxon>Pezizomycotina</taxon>
        <taxon>Sordariomycetes</taxon>
        <taxon>Xylariomycetidae</taxon>
        <taxon>Xylariales</taxon>
        <taxon>Xylariaceae</taxon>
        <taxon>Xylaria</taxon>
    </lineage>
</organism>
<evidence type="ECO:0000313" key="3">
    <source>
        <dbReference type="Proteomes" id="UP001148614"/>
    </source>
</evidence>
<protein>
    <submittedName>
        <fullName evidence="2">Uncharacterized protein</fullName>
    </submittedName>
</protein>
<dbReference type="AlphaFoldDB" id="A0A9W8NBS3"/>
<accession>A0A9W8NBS3</accession>
<reference evidence="2" key="1">
    <citation type="submission" date="2022-07" db="EMBL/GenBank/DDBJ databases">
        <title>Genome Sequence of Xylaria arbuscula.</title>
        <authorList>
            <person name="Buettner E."/>
        </authorList>
    </citation>
    <scope>NUCLEOTIDE SEQUENCE</scope>
    <source>
        <strain evidence="2">VT107</strain>
    </source>
</reference>
<feature type="transmembrane region" description="Helical" evidence="1">
    <location>
        <begin position="91"/>
        <end position="113"/>
    </location>
</feature>